<protein>
    <submittedName>
        <fullName evidence="2">Uncharacterized protein</fullName>
    </submittedName>
</protein>
<reference evidence="2" key="1">
    <citation type="submission" date="2022-11" db="UniProtKB">
        <authorList>
            <consortium name="WormBaseParasite"/>
        </authorList>
    </citation>
    <scope>IDENTIFICATION</scope>
</reference>
<dbReference type="Proteomes" id="UP000887565">
    <property type="component" value="Unplaced"/>
</dbReference>
<proteinExistence type="predicted"/>
<organism evidence="1 2">
    <name type="scientific">Romanomermis culicivorax</name>
    <name type="common">Nematode worm</name>
    <dbReference type="NCBI Taxonomy" id="13658"/>
    <lineage>
        <taxon>Eukaryota</taxon>
        <taxon>Metazoa</taxon>
        <taxon>Ecdysozoa</taxon>
        <taxon>Nematoda</taxon>
        <taxon>Enoplea</taxon>
        <taxon>Dorylaimia</taxon>
        <taxon>Mermithida</taxon>
        <taxon>Mermithoidea</taxon>
        <taxon>Mermithidae</taxon>
        <taxon>Romanomermis</taxon>
    </lineage>
</organism>
<dbReference type="WBParaSite" id="nRc.2.0.1.t06347-RA">
    <property type="protein sequence ID" value="nRc.2.0.1.t06347-RA"/>
    <property type="gene ID" value="nRc.2.0.1.g06347"/>
</dbReference>
<evidence type="ECO:0000313" key="1">
    <source>
        <dbReference type="Proteomes" id="UP000887565"/>
    </source>
</evidence>
<keyword evidence="1" id="KW-1185">Reference proteome</keyword>
<sequence length="60" mass="6824">MRDQAILARLYDQWPGPTSLKGVPMQEFLVAVITCHKLKYQSTACNEYEQSVTAMSMNKT</sequence>
<dbReference type="AlphaFoldDB" id="A0A915HXQ0"/>
<name>A0A915HXQ0_ROMCU</name>
<evidence type="ECO:0000313" key="2">
    <source>
        <dbReference type="WBParaSite" id="nRc.2.0.1.t06347-RA"/>
    </source>
</evidence>
<accession>A0A915HXQ0</accession>